<dbReference type="Gene3D" id="1.20.1260.10">
    <property type="match status" value="2"/>
</dbReference>
<evidence type="ECO:0000313" key="2">
    <source>
        <dbReference type="Proteomes" id="UP001523262"/>
    </source>
</evidence>
<dbReference type="InterPro" id="IPR021617">
    <property type="entry name" value="DUF3231"/>
</dbReference>
<gene>
    <name evidence="1" type="ORF">NDK43_21750</name>
</gene>
<dbReference type="Proteomes" id="UP001523262">
    <property type="component" value="Unassembled WGS sequence"/>
</dbReference>
<reference evidence="1 2" key="1">
    <citation type="submission" date="2022-06" db="EMBL/GenBank/DDBJ databases">
        <authorList>
            <person name="Jeon C.O."/>
        </authorList>
    </citation>
    <scope>NUCLEOTIDE SEQUENCE [LARGE SCALE GENOMIC DNA]</scope>
    <source>
        <strain evidence="1 2">KCTC 13943</strain>
    </source>
</reference>
<accession>A0ABT0WDU5</accession>
<name>A0ABT0WDU5_9BACI</name>
<dbReference type="Pfam" id="PF11553">
    <property type="entry name" value="DUF3231"/>
    <property type="match status" value="2"/>
</dbReference>
<dbReference type="EMBL" id="JAMQCR010000002">
    <property type="protein sequence ID" value="MCM2534486.1"/>
    <property type="molecule type" value="Genomic_DNA"/>
</dbReference>
<protein>
    <submittedName>
        <fullName evidence="1">DUF3231 family protein</fullName>
    </submittedName>
</protein>
<proteinExistence type="predicted"/>
<keyword evidence="2" id="KW-1185">Reference proteome</keyword>
<comment type="caution">
    <text evidence="1">The sequence shown here is derived from an EMBL/GenBank/DDBJ whole genome shotgun (WGS) entry which is preliminary data.</text>
</comment>
<sequence length="337" mass="38076">MPERPAITSSELGVLWLTYQEKTMILRMLEYFIEKADDEKAKKIMTDLYTEIDIYVGKITNIFKSEGAVIPIGFTSEDVNKDVPKLYDNGFDIMFVRLLKEISMGLHTLNINMTYREDIVMLFKELTAITQAYYNACTQYLIEKGMIARSPYVSMPKSTEFVKNTDYLAGMNPFTKIGNKRTLNTIEVAYVYHGIEVNFIGLQMITGFAQCANNSEVKKFFAEGVELSKSIIKEMSETFIEDGIQVPASSGGNATRSTVAPFSDKLMMYCTSMLCSFSMGGNAVGTAFSLRNDLAAKMTVFTKDIFEYAHKGAKIMIKNGWMEEPPQMEERKAIIKE</sequence>
<organism evidence="1 2">
    <name type="scientific">Neobacillus pocheonensis</name>
    <dbReference type="NCBI Taxonomy" id="363869"/>
    <lineage>
        <taxon>Bacteria</taxon>
        <taxon>Bacillati</taxon>
        <taxon>Bacillota</taxon>
        <taxon>Bacilli</taxon>
        <taxon>Bacillales</taxon>
        <taxon>Bacillaceae</taxon>
        <taxon>Neobacillus</taxon>
    </lineage>
</organism>
<dbReference type="InterPro" id="IPR012347">
    <property type="entry name" value="Ferritin-like"/>
</dbReference>
<evidence type="ECO:0000313" key="1">
    <source>
        <dbReference type="EMBL" id="MCM2534486.1"/>
    </source>
</evidence>